<protein>
    <submittedName>
        <fullName evidence="2">Uncharacterized protein</fullName>
    </submittedName>
</protein>
<reference evidence="2" key="1">
    <citation type="submission" date="2019-09" db="EMBL/GenBank/DDBJ databases">
        <title>Draft genome information of white flower Hibiscus syriacus.</title>
        <authorList>
            <person name="Kim Y.-M."/>
        </authorList>
    </citation>
    <scope>NUCLEOTIDE SEQUENCE [LARGE SCALE GENOMIC DNA]</scope>
    <source>
        <strain evidence="2">YM2019G1</strain>
    </source>
</reference>
<dbReference type="Proteomes" id="UP000436088">
    <property type="component" value="Unassembled WGS sequence"/>
</dbReference>
<dbReference type="AlphaFoldDB" id="A0A6A2X2G4"/>
<evidence type="ECO:0000313" key="2">
    <source>
        <dbReference type="EMBL" id="KAE8668788.1"/>
    </source>
</evidence>
<accession>A0A6A2X2G4</accession>
<name>A0A6A2X2G4_HIBSY</name>
<gene>
    <name evidence="2" type="ORF">F3Y22_tig00112285pilonHSYRG00307</name>
</gene>
<evidence type="ECO:0000313" key="3">
    <source>
        <dbReference type="Proteomes" id="UP000436088"/>
    </source>
</evidence>
<sequence length="136" mass="15945">METKEEAEGQEDRSRSSIWEINPDFQEAVNEVVETQNPVQPGSTGPPRLPPSGHRRARSEFPTSGNWRSNSFHRLKTQMQKAWQWGGHLRDDWYHSSFNPEVLANQKRQWYQLSSKSMATRINLRALHYCWDSSRC</sequence>
<keyword evidence="3" id="KW-1185">Reference proteome</keyword>
<feature type="compositionally biased region" description="Basic and acidic residues" evidence="1">
    <location>
        <begin position="1"/>
        <end position="15"/>
    </location>
</feature>
<feature type="region of interest" description="Disordered" evidence="1">
    <location>
        <begin position="1"/>
        <end position="21"/>
    </location>
</feature>
<dbReference type="EMBL" id="VEPZ02001542">
    <property type="protein sequence ID" value="KAE8668788.1"/>
    <property type="molecule type" value="Genomic_DNA"/>
</dbReference>
<evidence type="ECO:0000256" key="1">
    <source>
        <dbReference type="SAM" id="MobiDB-lite"/>
    </source>
</evidence>
<comment type="caution">
    <text evidence="2">The sequence shown here is derived from an EMBL/GenBank/DDBJ whole genome shotgun (WGS) entry which is preliminary data.</text>
</comment>
<organism evidence="2 3">
    <name type="scientific">Hibiscus syriacus</name>
    <name type="common">Rose of Sharon</name>
    <dbReference type="NCBI Taxonomy" id="106335"/>
    <lineage>
        <taxon>Eukaryota</taxon>
        <taxon>Viridiplantae</taxon>
        <taxon>Streptophyta</taxon>
        <taxon>Embryophyta</taxon>
        <taxon>Tracheophyta</taxon>
        <taxon>Spermatophyta</taxon>
        <taxon>Magnoliopsida</taxon>
        <taxon>eudicotyledons</taxon>
        <taxon>Gunneridae</taxon>
        <taxon>Pentapetalae</taxon>
        <taxon>rosids</taxon>
        <taxon>malvids</taxon>
        <taxon>Malvales</taxon>
        <taxon>Malvaceae</taxon>
        <taxon>Malvoideae</taxon>
        <taxon>Hibiscus</taxon>
    </lineage>
</organism>
<proteinExistence type="predicted"/>
<feature type="region of interest" description="Disordered" evidence="1">
    <location>
        <begin position="35"/>
        <end position="69"/>
    </location>
</feature>